<dbReference type="InterPro" id="IPR021401">
    <property type="entry name" value="DUF3040"/>
</dbReference>
<name>A0ABW6LAW8_9ACTN</name>
<dbReference type="Pfam" id="PF11239">
    <property type="entry name" value="DUF3040"/>
    <property type="match status" value="1"/>
</dbReference>
<evidence type="ECO:0000313" key="2">
    <source>
        <dbReference type="Proteomes" id="UP001601288"/>
    </source>
</evidence>
<reference evidence="1 2" key="1">
    <citation type="submission" date="2024-10" db="EMBL/GenBank/DDBJ databases">
        <title>The Natural Products Discovery Center: Release of the First 8490 Sequenced Strains for Exploring Actinobacteria Biosynthetic Diversity.</title>
        <authorList>
            <person name="Kalkreuter E."/>
            <person name="Kautsar S.A."/>
            <person name="Yang D."/>
            <person name="Bader C.D."/>
            <person name="Teijaro C.N."/>
            <person name="Fluegel L."/>
            <person name="Davis C.M."/>
            <person name="Simpson J.R."/>
            <person name="Lauterbach L."/>
            <person name="Steele A.D."/>
            <person name="Gui C."/>
            <person name="Meng S."/>
            <person name="Li G."/>
            <person name="Viehrig K."/>
            <person name="Ye F."/>
            <person name="Su P."/>
            <person name="Kiefer A.F."/>
            <person name="Nichols A."/>
            <person name="Cepeda A.J."/>
            <person name="Yan W."/>
            <person name="Fan B."/>
            <person name="Jiang Y."/>
            <person name="Adhikari A."/>
            <person name="Zheng C.-J."/>
            <person name="Schuster L."/>
            <person name="Cowan T.M."/>
            <person name="Smanski M.J."/>
            <person name="Chevrette M.G."/>
            <person name="De Carvalho L.P.S."/>
            <person name="Shen B."/>
        </authorList>
    </citation>
    <scope>NUCLEOTIDE SEQUENCE [LARGE SCALE GENOMIC DNA]</scope>
    <source>
        <strain evidence="1 2">NPDC007066</strain>
    </source>
</reference>
<dbReference type="RefSeq" id="WP_358282900.1">
    <property type="nucleotide sequence ID" value="NZ_JBEYGJ010000014.1"/>
</dbReference>
<dbReference type="Proteomes" id="UP001601288">
    <property type="component" value="Unassembled WGS sequence"/>
</dbReference>
<proteinExistence type="predicted"/>
<protein>
    <submittedName>
        <fullName evidence="1">DUF3040 domain-containing protein</fullName>
    </submittedName>
</protein>
<evidence type="ECO:0000313" key="1">
    <source>
        <dbReference type="EMBL" id="MFE9225616.1"/>
    </source>
</evidence>
<organism evidence="1 2">
    <name type="scientific">Streptomyces massasporeus</name>
    <dbReference type="NCBI Taxonomy" id="67324"/>
    <lineage>
        <taxon>Bacteria</taxon>
        <taxon>Bacillati</taxon>
        <taxon>Actinomycetota</taxon>
        <taxon>Actinomycetes</taxon>
        <taxon>Kitasatosporales</taxon>
        <taxon>Streptomycetaceae</taxon>
        <taxon>Streptomyces</taxon>
    </lineage>
</organism>
<comment type="caution">
    <text evidence="1">The sequence shown here is derived from an EMBL/GenBank/DDBJ whole genome shotgun (WGS) entry which is preliminary data.</text>
</comment>
<sequence>MEPEMDDERALAEIERCLARDDPELATRITALNEQFPRHAYTLGHGGAGERPLP</sequence>
<keyword evidence="2" id="KW-1185">Reference proteome</keyword>
<gene>
    <name evidence="1" type="ORF">ACFYM3_13460</name>
</gene>
<dbReference type="EMBL" id="JBIAFP010000007">
    <property type="protein sequence ID" value="MFE9225616.1"/>
    <property type="molecule type" value="Genomic_DNA"/>
</dbReference>
<accession>A0ABW6LAW8</accession>